<dbReference type="CDD" id="cd02440">
    <property type="entry name" value="AdoMet_MTases"/>
    <property type="match status" value="1"/>
</dbReference>
<dbReference type="SUPFAM" id="SSF53335">
    <property type="entry name" value="S-adenosyl-L-methionine-dependent methyltransferases"/>
    <property type="match status" value="1"/>
</dbReference>
<accession>A0A226DRZ4</accession>
<name>A0A226DRZ4_FOLCA</name>
<dbReference type="InterPro" id="IPR013216">
    <property type="entry name" value="Methyltransf_11"/>
</dbReference>
<dbReference type="Gene3D" id="3.40.50.150">
    <property type="entry name" value="Vaccinia Virus protein VP39"/>
    <property type="match status" value="1"/>
</dbReference>
<dbReference type="AlphaFoldDB" id="A0A226DRZ4"/>
<gene>
    <name evidence="2" type="ORF">Fcan01_17600</name>
</gene>
<proteinExistence type="predicted"/>
<keyword evidence="3" id="KW-1185">Reference proteome</keyword>
<dbReference type="Pfam" id="PF08241">
    <property type="entry name" value="Methyltransf_11"/>
    <property type="match status" value="1"/>
</dbReference>
<feature type="domain" description="Methyltransferase type 11" evidence="1">
    <location>
        <begin position="50"/>
        <end position="153"/>
    </location>
</feature>
<dbReference type="PANTHER" id="PTHR43861:SF1">
    <property type="entry name" value="TRANS-ACONITATE 2-METHYLTRANSFERASE"/>
    <property type="match status" value="1"/>
</dbReference>
<dbReference type="InterPro" id="IPR029063">
    <property type="entry name" value="SAM-dependent_MTases_sf"/>
</dbReference>
<dbReference type="GO" id="GO:0032259">
    <property type="term" value="P:methylation"/>
    <property type="evidence" value="ECO:0007669"/>
    <property type="project" value="UniProtKB-KW"/>
</dbReference>
<dbReference type="GO" id="GO:0008757">
    <property type="term" value="F:S-adenosylmethionine-dependent methyltransferase activity"/>
    <property type="evidence" value="ECO:0007669"/>
    <property type="project" value="InterPro"/>
</dbReference>
<dbReference type="STRING" id="158441.A0A226DRZ4"/>
<dbReference type="EMBL" id="LNIX01000013">
    <property type="protein sequence ID" value="OXA47604.1"/>
    <property type="molecule type" value="Genomic_DNA"/>
</dbReference>
<comment type="caution">
    <text evidence="2">The sequence shown here is derived from an EMBL/GenBank/DDBJ whole genome shotgun (WGS) entry which is preliminary data.</text>
</comment>
<organism evidence="2 3">
    <name type="scientific">Folsomia candida</name>
    <name type="common">Springtail</name>
    <dbReference type="NCBI Taxonomy" id="158441"/>
    <lineage>
        <taxon>Eukaryota</taxon>
        <taxon>Metazoa</taxon>
        <taxon>Ecdysozoa</taxon>
        <taxon>Arthropoda</taxon>
        <taxon>Hexapoda</taxon>
        <taxon>Collembola</taxon>
        <taxon>Entomobryomorpha</taxon>
        <taxon>Isotomoidea</taxon>
        <taxon>Isotomidae</taxon>
        <taxon>Proisotominae</taxon>
        <taxon>Folsomia</taxon>
    </lineage>
</organism>
<keyword evidence="2" id="KW-0489">Methyltransferase</keyword>
<protein>
    <submittedName>
        <fullName evidence="2">Malonyl-[acyl-carrier protein] O-methyltransferase</fullName>
    </submittedName>
</protein>
<keyword evidence="2" id="KW-0808">Transferase</keyword>
<dbReference type="OrthoDB" id="66144at2759"/>
<feature type="non-terminal residue" evidence="2">
    <location>
        <position position="1"/>
    </location>
</feature>
<evidence type="ECO:0000259" key="1">
    <source>
        <dbReference type="Pfam" id="PF08241"/>
    </source>
</evidence>
<dbReference type="PANTHER" id="PTHR43861">
    <property type="entry name" value="TRANS-ACONITATE 2-METHYLTRANSFERASE-RELATED"/>
    <property type="match status" value="1"/>
</dbReference>
<evidence type="ECO:0000313" key="3">
    <source>
        <dbReference type="Proteomes" id="UP000198287"/>
    </source>
</evidence>
<dbReference type="Proteomes" id="UP000198287">
    <property type="component" value="Unassembled WGS sequence"/>
</dbReference>
<evidence type="ECO:0000313" key="2">
    <source>
        <dbReference type="EMBL" id="OXA47604.1"/>
    </source>
</evidence>
<sequence>RAKINIQSVGYDQSNTMQFLEGKQLIGQILSDFPTKGALCFKKMKFSVILDIGCGSGDLTRLIAQLIPHDIIIGIDNDTNMVTFSENNNPTPETISYVCQDISQPWYQLAPELTRLAGQVDLILSNMTLQWVTDIETVCKNFEYLLKPWGAFYLSVMGIKPISISREEQFLKRQKSIAVQMTEIEEILNRDELVVGRSELCHNRCQYSAEEFEAMAPIMYKMYENLINQDEFSKLDKIGQDAVRQEIRNGVLAQYGFDVENEGENYVFGSGKRAWFCYDVFTIEGGKTVGGRS</sequence>
<reference evidence="2 3" key="1">
    <citation type="submission" date="2015-12" db="EMBL/GenBank/DDBJ databases">
        <title>The genome of Folsomia candida.</title>
        <authorList>
            <person name="Faddeeva A."/>
            <person name="Derks M.F."/>
            <person name="Anvar Y."/>
            <person name="Smit S."/>
            <person name="Van Straalen N."/>
            <person name="Roelofs D."/>
        </authorList>
    </citation>
    <scope>NUCLEOTIDE SEQUENCE [LARGE SCALE GENOMIC DNA]</scope>
    <source>
        <strain evidence="2 3">VU population</strain>
        <tissue evidence="2">Whole body</tissue>
    </source>
</reference>